<evidence type="ECO:0000256" key="1">
    <source>
        <dbReference type="SAM" id="MobiDB-lite"/>
    </source>
</evidence>
<feature type="region of interest" description="Disordered" evidence="1">
    <location>
        <begin position="1"/>
        <end position="21"/>
    </location>
</feature>
<organism evidence="2 3">
    <name type="scientific">Daphnia magna</name>
    <dbReference type="NCBI Taxonomy" id="35525"/>
    <lineage>
        <taxon>Eukaryota</taxon>
        <taxon>Metazoa</taxon>
        <taxon>Ecdysozoa</taxon>
        <taxon>Arthropoda</taxon>
        <taxon>Crustacea</taxon>
        <taxon>Branchiopoda</taxon>
        <taxon>Diplostraca</taxon>
        <taxon>Cladocera</taxon>
        <taxon>Anomopoda</taxon>
        <taxon>Daphniidae</taxon>
        <taxon>Daphnia</taxon>
    </lineage>
</organism>
<keyword evidence="3" id="KW-1185">Reference proteome</keyword>
<evidence type="ECO:0000313" key="2">
    <source>
        <dbReference type="EMBL" id="KAK4030718.1"/>
    </source>
</evidence>
<sequence>MQSVGSQQGRKMPNLKQDPETDEHLMFQCRAHRVTPHRLELMEEIMRQKGCRTSKEDLIRGYFGPIGYLRQAFTLLATYIFINWKGGGVFRYNHKMKITITIESQSPKDGVL</sequence>
<reference evidence="2 3" key="1">
    <citation type="journal article" date="2023" name="Nucleic Acids Res.">
        <title>The hologenome of Daphnia magna reveals possible DNA methylation and microbiome-mediated evolution of the host genome.</title>
        <authorList>
            <person name="Chaturvedi A."/>
            <person name="Li X."/>
            <person name="Dhandapani V."/>
            <person name="Marshall H."/>
            <person name="Kissane S."/>
            <person name="Cuenca-Cambronero M."/>
            <person name="Asole G."/>
            <person name="Calvet F."/>
            <person name="Ruiz-Romero M."/>
            <person name="Marangio P."/>
            <person name="Guigo R."/>
            <person name="Rago D."/>
            <person name="Mirbahai L."/>
            <person name="Eastwood N."/>
            <person name="Colbourne J.K."/>
            <person name="Zhou J."/>
            <person name="Mallon E."/>
            <person name="Orsini L."/>
        </authorList>
    </citation>
    <scope>NUCLEOTIDE SEQUENCE [LARGE SCALE GENOMIC DNA]</scope>
    <source>
        <strain evidence="2">LRV0_1</strain>
    </source>
</reference>
<gene>
    <name evidence="2" type="ORF">OUZ56_024057</name>
</gene>
<comment type="caution">
    <text evidence="2">The sequence shown here is derived from an EMBL/GenBank/DDBJ whole genome shotgun (WGS) entry which is preliminary data.</text>
</comment>
<dbReference type="EMBL" id="JAOYFB010000039">
    <property type="protein sequence ID" value="KAK4030718.1"/>
    <property type="molecule type" value="Genomic_DNA"/>
</dbReference>
<name>A0ABR0B010_9CRUS</name>
<protein>
    <submittedName>
        <fullName evidence="2">Uncharacterized protein</fullName>
    </submittedName>
</protein>
<dbReference type="Proteomes" id="UP001234178">
    <property type="component" value="Unassembled WGS sequence"/>
</dbReference>
<proteinExistence type="predicted"/>
<evidence type="ECO:0000313" key="3">
    <source>
        <dbReference type="Proteomes" id="UP001234178"/>
    </source>
</evidence>
<accession>A0ABR0B010</accession>